<proteinExistence type="inferred from homology"/>
<keyword evidence="4" id="KW-0408">Iron</keyword>
<accession>A0A1M6ACB8</accession>
<evidence type="ECO:0000256" key="4">
    <source>
        <dbReference type="ARBA" id="ARBA00022496"/>
    </source>
</evidence>
<keyword evidence="4" id="KW-0410">Iron transport</keyword>
<dbReference type="CDD" id="cd01140">
    <property type="entry name" value="FatB"/>
    <property type="match status" value="1"/>
</dbReference>
<dbReference type="Gene3D" id="3.40.50.1980">
    <property type="entry name" value="Nitrogenase molybdenum iron protein domain"/>
    <property type="match status" value="2"/>
</dbReference>
<dbReference type="GO" id="GO:0030288">
    <property type="term" value="C:outer membrane-bounded periplasmic space"/>
    <property type="evidence" value="ECO:0007669"/>
    <property type="project" value="TreeGrafter"/>
</dbReference>
<keyword evidence="3" id="KW-0813">Transport</keyword>
<evidence type="ECO:0000256" key="5">
    <source>
        <dbReference type="ARBA" id="ARBA00022729"/>
    </source>
</evidence>
<evidence type="ECO:0000256" key="2">
    <source>
        <dbReference type="ARBA" id="ARBA00008814"/>
    </source>
</evidence>
<keyword evidence="5 6" id="KW-0732">Signal</keyword>
<dbReference type="OrthoDB" id="63946at2"/>
<organism evidence="8 9">
    <name type="scientific">Wenxinia saemankumensis</name>
    <dbReference type="NCBI Taxonomy" id="1447782"/>
    <lineage>
        <taxon>Bacteria</taxon>
        <taxon>Pseudomonadati</taxon>
        <taxon>Pseudomonadota</taxon>
        <taxon>Alphaproteobacteria</taxon>
        <taxon>Rhodobacterales</taxon>
        <taxon>Roseobacteraceae</taxon>
        <taxon>Wenxinia</taxon>
    </lineage>
</organism>
<dbReference type="PROSITE" id="PS50983">
    <property type="entry name" value="FE_B12_PBP"/>
    <property type="match status" value="1"/>
</dbReference>
<dbReference type="PANTHER" id="PTHR30532:SF28">
    <property type="entry name" value="PETROBACTIN-BINDING PROTEIN YCLQ"/>
    <property type="match status" value="1"/>
</dbReference>
<comment type="subcellular location">
    <subcellularLocation>
        <location evidence="1">Cell envelope</location>
    </subcellularLocation>
</comment>
<keyword evidence="4" id="KW-0406">Ion transport</keyword>
<keyword evidence="9" id="KW-1185">Reference proteome</keyword>
<evidence type="ECO:0000256" key="6">
    <source>
        <dbReference type="SAM" id="SignalP"/>
    </source>
</evidence>
<dbReference type="STRING" id="1447782.SAMN05444417_0355"/>
<dbReference type="Pfam" id="PF01497">
    <property type="entry name" value="Peripla_BP_2"/>
    <property type="match status" value="1"/>
</dbReference>
<evidence type="ECO:0000256" key="3">
    <source>
        <dbReference type="ARBA" id="ARBA00022448"/>
    </source>
</evidence>
<name>A0A1M6ACB8_9RHOB</name>
<feature type="signal peptide" evidence="6">
    <location>
        <begin position="1"/>
        <end position="19"/>
    </location>
</feature>
<dbReference type="InterPro" id="IPR002491">
    <property type="entry name" value="ABC_transptr_periplasmic_BD"/>
</dbReference>
<dbReference type="InterPro" id="IPR051313">
    <property type="entry name" value="Bact_iron-sidero_bind"/>
</dbReference>
<dbReference type="InterPro" id="IPR033870">
    <property type="entry name" value="FatB"/>
</dbReference>
<dbReference type="EMBL" id="FQYO01000001">
    <property type="protein sequence ID" value="SHI34077.1"/>
    <property type="molecule type" value="Genomic_DNA"/>
</dbReference>
<dbReference type="AlphaFoldDB" id="A0A1M6ACB8"/>
<dbReference type="GO" id="GO:1901678">
    <property type="term" value="P:iron coordination entity transport"/>
    <property type="evidence" value="ECO:0007669"/>
    <property type="project" value="UniProtKB-ARBA"/>
</dbReference>
<evidence type="ECO:0000313" key="8">
    <source>
        <dbReference type="EMBL" id="SHI34077.1"/>
    </source>
</evidence>
<feature type="domain" description="Fe/B12 periplasmic-binding" evidence="7">
    <location>
        <begin position="39"/>
        <end position="298"/>
    </location>
</feature>
<gene>
    <name evidence="8" type="ORF">SAMN05444417_0355</name>
</gene>
<evidence type="ECO:0000256" key="1">
    <source>
        <dbReference type="ARBA" id="ARBA00004196"/>
    </source>
</evidence>
<reference evidence="8 9" key="1">
    <citation type="submission" date="2016-11" db="EMBL/GenBank/DDBJ databases">
        <authorList>
            <person name="Jaros S."/>
            <person name="Januszkiewicz K."/>
            <person name="Wedrychowicz H."/>
        </authorList>
    </citation>
    <scope>NUCLEOTIDE SEQUENCE [LARGE SCALE GENOMIC DNA]</scope>
    <source>
        <strain evidence="8 9">DSM 100565</strain>
    </source>
</reference>
<protein>
    <submittedName>
        <fullName evidence="8">Iron complex transport system substrate-binding protein</fullName>
    </submittedName>
</protein>
<evidence type="ECO:0000259" key="7">
    <source>
        <dbReference type="PROSITE" id="PS50983"/>
    </source>
</evidence>
<feature type="chain" id="PRO_5013291191" evidence="6">
    <location>
        <begin position="20"/>
        <end position="301"/>
    </location>
</feature>
<dbReference type="PANTHER" id="PTHR30532">
    <property type="entry name" value="IRON III DICITRATE-BINDING PERIPLASMIC PROTEIN"/>
    <property type="match status" value="1"/>
</dbReference>
<dbReference type="Proteomes" id="UP000184292">
    <property type="component" value="Unassembled WGS sequence"/>
</dbReference>
<dbReference type="RefSeq" id="WP_073325987.1">
    <property type="nucleotide sequence ID" value="NZ_FQYO01000001.1"/>
</dbReference>
<evidence type="ECO:0000313" key="9">
    <source>
        <dbReference type="Proteomes" id="UP000184292"/>
    </source>
</evidence>
<sequence length="301" mass="30520">MILRTSLLAATLLPGAALAQATTIETATGPVELDGVPGTVVALDLAAIDTLSALGVTVAGVPDITPPAYLADTLAQAEIVGTLFEPDFETIAAMGPDLIVAGGRSQSQVEPLSQIAPTLDMTIGEDVVQQGLARLEAYGALFGHEAEAEALREEFAAVQADVQDAAADEGEVLILLANGGTLSAYGAGSRFGWIHTDLGLAEAVPDLDAETHGEAVSFEFVAETDPDWIFVVDRGAAIGQEGEAAAATLDNPLIAGTTAAQEGQIVYLDPAPLYLAGGGIRSLIATTTEIAEALGADASGS</sequence>
<dbReference type="SUPFAM" id="SSF53807">
    <property type="entry name" value="Helical backbone' metal receptor"/>
    <property type="match status" value="1"/>
</dbReference>
<comment type="similarity">
    <text evidence="2">Belongs to the bacterial solute-binding protein 8 family.</text>
</comment>